<dbReference type="Proteomes" id="UP000622687">
    <property type="component" value="Unassembled WGS sequence"/>
</dbReference>
<accession>A0A934M607</accession>
<dbReference type="EMBL" id="JAEEGB010000061">
    <property type="protein sequence ID" value="MBI6875802.1"/>
    <property type="molecule type" value="Genomic_DNA"/>
</dbReference>
<proteinExistence type="predicted"/>
<evidence type="ECO:0000259" key="1">
    <source>
        <dbReference type="Pfam" id="PF00881"/>
    </source>
</evidence>
<gene>
    <name evidence="2" type="ORF">I6U51_24390</name>
</gene>
<dbReference type="PANTHER" id="PTHR23026">
    <property type="entry name" value="NADPH NITROREDUCTASE"/>
    <property type="match status" value="1"/>
</dbReference>
<feature type="domain" description="Nitroreductase" evidence="1">
    <location>
        <begin position="70"/>
        <end position="158"/>
    </location>
</feature>
<evidence type="ECO:0000313" key="3">
    <source>
        <dbReference type="Proteomes" id="UP000622687"/>
    </source>
</evidence>
<dbReference type="PANTHER" id="PTHR23026:SF123">
    <property type="entry name" value="NAD(P)H NITROREDUCTASE RV3131-RELATED"/>
    <property type="match status" value="1"/>
</dbReference>
<sequence length="179" mass="19967">MEKGKMNSAMPCILNRRSVRAYTSEEVSKDAIMQMLTAANWAPSGNNMQPWRFSVVMNNKELIKKVASLTVYHNWVETAPCLIAVFLDTKVLDDKVPSIYLKHAQSIGAAIQNMLLAAHGLGLGTCWIGEILKNEDKVRELLGVSDELQLMAVISVGYSSRSNLKSNRRDISENIISWL</sequence>
<reference evidence="2" key="1">
    <citation type="submission" date="2020-12" db="EMBL/GenBank/DDBJ databases">
        <title>Clostridium thailandense sp. nov., a novel acetogenic bacterium isolated from peat land soil in Thailand.</title>
        <authorList>
            <person name="Chaikitkaew S."/>
            <person name="Birkeland N.K."/>
        </authorList>
    </citation>
    <scope>NUCLEOTIDE SEQUENCE</scope>
    <source>
        <strain evidence="2">DSM 17425</strain>
    </source>
</reference>
<dbReference type="InterPro" id="IPR000415">
    <property type="entry name" value="Nitroreductase-like"/>
</dbReference>
<protein>
    <submittedName>
        <fullName evidence="2">Nitroreductase family protein</fullName>
    </submittedName>
</protein>
<dbReference type="InterPro" id="IPR050627">
    <property type="entry name" value="Nitroreductase/BluB"/>
</dbReference>
<keyword evidence="3" id="KW-1185">Reference proteome</keyword>
<dbReference type="CDD" id="cd02062">
    <property type="entry name" value="Nitro_FMN_reductase"/>
    <property type="match status" value="1"/>
</dbReference>
<evidence type="ECO:0000313" key="2">
    <source>
        <dbReference type="EMBL" id="MBI6875802.1"/>
    </source>
</evidence>
<feature type="domain" description="Nitroreductase" evidence="1">
    <location>
        <begin position="13"/>
        <end position="68"/>
    </location>
</feature>
<dbReference type="GO" id="GO:0016491">
    <property type="term" value="F:oxidoreductase activity"/>
    <property type="evidence" value="ECO:0007669"/>
    <property type="project" value="InterPro"/>
</dbReference>
<organism evidence="2 3">
    <name type="scientific">Clostridium aciditolerans</name>
    <dbReference type="NCBI Taxonomy" id="339861"/>
    <lineage>
        <taxon>Bacteria</taxon>
        <taxon>Bacillati</taxon>
        <taxon>Bacillota</taxon>
        <taxon>Clostridia</taxon>
        <taxon>Eubacteriales</taxon>
        <taxon>Clostridiaceae</taxon>
        <taxon>Clostridium</taxon>
    </lineage>
</organism>
<dbReference type="Pfam" id="PF00881">
    <property type="entry name" value="Nitroreductase"/>
    <property type="match status" value="2"/>
</dbReference>
<dbReference type="InterPro" id="IPR029479">
    <property type="entry name" value="Nitroreductase"/>
</dbReference>
<dbReference type="SUPFAM" id="SSF55469">
    <property type="entry name" value="FMN-dependent nitroreductase-like"/>
    <property type="match status" value="1"/>
</dbReference>
<dbReference type="RefSeq" id="WP_211145137.1">
    <property type="nucleotide sequence ID" value="NZ_JAEEGB010000061.1"/>
</dbReference>
<dbReference type="Gene3D" id="3.40.109.10">
    <property type="entry name" value="NADH Oxidase"/>
    <property type="match status" value="1"/>
</dbReference>
<name>A0A934M607_9CLOT</name>
<comment type="caution">
    <text evidence="2">The sequence shown here is derived from an EMBL/GenBank/DDBJ whole genome shotgun (WGS) entry which is preliminary data.</text>
</comment>
<dbReference type="AlphaFoldDB" id="A0A934M607"/>